<comment type="caution">
    <text evidence="5">The sequence shown here is derived from an EMBL/GenBank/DDBJ whole genome shotgun (WGS) entry which is preliminary data.</text>
</comment>
<feature type="region of interest" description="Disordered" evidence="3">
    <location>
        <begin position="1"/>
        <end position="82"/>
    </location>
</feature>
<dbReference type="GO" id="GO:0005739">
    <property type="term" value="C:mitochondrion"/>
    <property type="evidence" value="ECO:0007669"/>
    <property type="project" value="TreeGrafter"/>
</dbReference>
<dbReference type="SUPFAM" id="SSF117281">
    <property type="entry name" value="Kelch motif"/>
    <property type="match status" value="1"/>
</dbReference>
<reference evidence="5" key="1">
    <citation type="journal article" date="2020" name="Fungal Divers.">
        <title>Resolving the Mortierellaceae phylogeny through synthesis of multi-gene phylogenetics and phylogenomics.</title>
        <authorList>
            <person name="Vandepol N."/>
            <person name="Liber J."/>
            <person name="Desiro A."/>
            <person name="Na H."/>
            <person name="Kennedy M."/>
            <person name="Barry K."/>
            <person name="Grigoriev I.V."/>
            <person name="Miller A.N."/>
            <person name="O'Donnell K."/>
            <person name="Stajich J.E."/>
            <person name="Bonito G."/>
        </authorList>
    </citation>
    <scope>NUCLEOTIDE SEQUENCE</scope>
    <source>
        <strain evidence="5">REB-010B</strain>
    </source>
</reference>
<feature type="compositionally biased region" description="Low complexity" evidence="3">
    <location>
        <begin position="400"/>
        <end position="411"/>
    </location>
</feature>
<dbReference type="InterPro" id="IPR011333">
    <property type="entry name" value="SKP1/BTB/POZ_sf"/>
</dbReference>
<organism evidence="5 6">
    <name type="scientific">Dissophora globulifera</name>
    <dbReference type="NCBI Taxonomy" id="979702"/>
    <lineage>
        <taxon>Eukaryota</taxon>
        <taxon>Fungi</taxon>
        <taxon>Fungi incertae sedis</taxon>
        <taxon>Mucoromycota</taxon>
        <taxon>Mortierellomycotina</taxon>
        <taxon>Mortierellomycetes</taxon>
        <taxon>Mortierellales</taxon>
        <taxon>Mortierellaceae</taxon>
        <taxon>Dissophora</taxon>
    </lineage>
</organism>
<dbReference type="EMBL" id="JAAAIP010000884">
    <property type="protein sequence ID" value="KAG0311745.1"/>
    <property type="molecule type" value="Genomic_DNA"/>
</dbReference>
<dbReference type="InterPro" id="IPR015915">
    <property type="entry name" value="Kelch-typ_b-propeller"/>
</dbReference>
<dbReference type="GO" id="GO:0005829">
    <property type="term" value="C:cytosol"/>
    <property type="evidence" value="ECO:0007669"/>
    <property type="project" value="TreeGrafter"/>
</dbReference>
<evidence type="ECO:0000259" key="4">
    <source>
        <dbReference type="PROSITE" id="PS50097"/>
    </source>
</evidence>
<feature type="compositionally biased region" description="Basic and acidic residues" evidence="3">
    <location>
        <begin position="901"/>
        <end position="913"/>
    </location>
</feature>
<dbReference type="PANTHER" id="PTHR43503">
    <property type="entry name" value="MCG48959-RELATED"/>
    <property type="match status" value="1"/>
</dbReference>
<feature type="region of interest" description="Disordered" evidence="3">
    <location>
        <begin position="400"/>
        <end position="431"/>
    </location>
</feature>
<dbReference type="Proteomes" id="UP000738325">
    <property type="component" value="Unassembled WGS sequence"/>
</dbReference>
<dbReference type="PANTHER" id="PTHR43503:SF2">
    <property type="entry name" value="NEGATIVE REGULATOR OF SPORULATION MDS3-RELATED"/>
    <property type="match status" value="1"/>
</dbReference>
<feature type="compositionally biased region" description="Basic and acidic residues" evidence="3">
    <location>
        <begin position="1146"/>
        <end position="1158"/>
    </location>
</feature>
<sequence length="1178" mass="128806">MSFPASASAASQANYASSGSGNSLFQAAMDSLQYTQQQQQQQQLQEHEQQQQQQREQQQQQRRQQLQQRRPPPPPAQQVSTKALAITSCATGGTPPPPLMGSTIVLANDSALHCFGGRLENRDLTNCHYVLDVETGLWEAIHPAPSSTESGSTSAYMNAPYNSSSLSEYSQNAGPMGAAMSGSSAPLPYSRRHTMDRLDLDPNAVYPPPRYFHTLNAFGTSLILFGGMGRVDEDDKELEGGADIKDFESTTSSGQATLAALNDLWVFDMITQRWQQKHPSASAHAPKPRWAHMATILDHYLVVIGGTDTVKAYVEDACVLDLHNWEWVASIHHIGQCGSYRTVAATGPSKQASLTAEPSAPSFPSAYASSPQTSVNLARPLTDSGPVDAMGSISMVLSGRISAPSSRTSSSIKEDDTNDMSTFQSSSQQKQMGRLMSGELTPAFKSGRDAPAIYLYSNYNFHKLQRDFKVITPHYTEPAVTGANNRDSSQPQQLPPPSFSIAEKTMALNVMGNDLPPGLRFPQGHVYRSHLILTGTLIVPGKAPTLGIYAFNLAHHKWERLATDHMLETGSWNRTLLHPATGTLLIFGNHKTDAEMDYANRIQHHDHLMMINLQAYGLYDRPVPSIPHGAQELGQDLLSHPSMSDMTVASALGTVFGANSTMLAARWPEFATLLLSPPYVTPLILILPVPDEIVPLFLQYLYTGALPLSITAGMADYLLILARRYELNGLYALTMDILHQTVHRHPIRIYSTALIAGEMGLQARAVGLAMQRIPTKRMSTPRMLTASPVPSYQPGATEGKQLPPVPSTGTTAATASPTPASPATTAVSNMMSGRSSGISLARSHSGRVSATAPFNQTHRRALSNQSRDSLSTDGGFIAEGIVQQYSNQQRVMLQNKIQEDPDEVRQERPDHFHQQQQPMFLSSPEPRLPPPRPIRSPPLLATGTSGGYINSGSGGMVGAGVGFASGVSGFSGSLSPTTLHQGSSFYHTSYSSPLSPTYQQQQQQYGYDEFGQDERTLQAKKRLQLQLQQDLEAQAQLPYHQQQQLHNQQHQEYLMQQQLIFEQQHMREQEMLLLEQHRLQHQRYLQKQQKLQNQRQQAAAPNSAAVLDALDYHFGGGIKNSGGSGRNQGSDAPGALDSRSSAGSNKSDDKKKKDDKKEKKNKQKPPLNGVDLIKSAGF</sequence>
<dbReference type="Gene3D" id="2.120.10.80">
    <property type="entry name" value="Kelch-type beta propeller"/>
    <property type="match status" value="2"/>
</dbReference>
<name>A0A9P6R393_9FUNG</name>
<feature type="domain" description="BTB" evidence="4">
    <location>
        <begin position="644"/>
        <end position="710"/>
    </location>
</feature>
<feature type="compositionally biased region" description="Low complexity" evidence="3">
    <location>
        <begin position="807"/>
        <end position="828"/>
    </location>
</feature>
<keyword evidence="2" id="KW-0677">Repeat</keyword>
<feature type="compositionally biased region" description="Polar residues" evidence="3">
    <location>
        <begin position="419"/>
        <end position="431"/>
    </location>
</feature>
<evidence type="ECO:0000256" key="1">
    <source>
        <dbReference type="ARBA" id="ARBA00022441"/>
    </source>
</evidence>
<evidence type="ECO:0000313" key="6">
    <source>
        <dbReference type="Proteomes" id="UP000738325"/>
    </source>
</evidence>
<feature type="region of interest" description="Disordered" evidence="3">
    <location>
        <begin position="777"/>
        <end position="870"/>
    </location>
</feature>
<feature type="region of interest" description="Disordered" evidence="3">
    <location>
        <begin position="1118"/>
        <end position="1178"/>
    </location>
</feature>
<dbReference type="Gene3D" id="3.30.710.10">
    <property type="entry name" value="Potassium Channel Kv1.1, Chain A"/>
    <property type="match status" value="1"/>
</dbReference>
<keyword evidence="1" id="KW-0880">Kelch repeat</keyword>
<dbReference type="Pfam" id="PF24681">
    <property type="entry name" value="Kelch_KLHDC2_KLHL20_DRC7"/>
    <property type="match status" value="1"/>
</dbReference>
<dbReference type="InterPro" id="IPR000210">
    <property type="entry name" value="BTB/POZ_dom"/>
</dbReference>
<feature type="compositionally biased region" description="Low complexity" evidence="3">
    <location>
        <begin position="1"/>
        <end position="23"/>
    </location>
</feature>
<keyword evidence="6" id="KW-1185">Reference proteome</keyword>
<dbReference type="GO" id="GO:0045454">
    <property type="term" value="P:cell redox homeostasis"/>
    <property type="evidence" value="ECO:0007669"/>
    <property type="project" value="TreeGrafter"/>
</dbReference>
<evidence type="ECO:0000256" key="3">
    <source>
        <dbReference type="SAM" id="MobiDB-lite"/>
    </source>
</evidence>
<feature type="region of interest" description="Disordered" evidence="3">
    <location>
        <begin position="901"/>
        <end position="930"/>
    </location>
</feature>
<dbReference type="SUPFAM" id="SSF54695">
    <property type="entry name" value="POZ domain"/>
    <property type="match status" value="1"/>
</dbReference>
<accession>A0A9P6R393</accession>
<evidence type="ECO:0000256" key="2">
    <source>
        <dbReference type="ARBA" id="ARBA00022737"/>
    </source>
</evidence>
<feature type="compositionally biased region" description="Low complexity" evidence="3">
    <location>
        <begin position="36"/>
        <end position="69"/>
    </location>
</feature>
<feature type="compositionally biased region" description="Polar residues" evidence="3">
    <location>
        <begin position="829"/>
        <end position="838"/>
    </location>
</feature>
<dbReference type="SMART" id="SM00225">
    <property type="entry name" value="BTB"/>
    <property type="match status" value="1"/>
</dbReference>
<dbReference type="PROSITE" id="PS50097">
    <property type="entry name" value="BTB"/>
    <property type="match status" value="1"/>
</dbReference>
<dbReference type="AlphaFoldDB" id="A0A9P6R393"/>
<dbReference type="Pfam" id="PF00651">
    <property type="entry name" value="BTB"/>
    <property type="match status" value="1"/>
</dbReference>
<proteinExistence type="predicted"/>
<dbReference type="OrthoDB" id="10001928at2759"/>
<evidence type="ECO:0000313" key="5">
    <source>
        <dbReference type="EMBL" id="KAG0311745.1"/>
    </source>
</evidence>
<feature type="compositionally biased region" description="Polar residues" evidence="3">
    <location>
        <begin position="846"/>
        <end position="870"/>
    </location>
</feature>
<protein>
    <recommendedName>
        <fullName evidence="4">BTB domain-containing protein</fullName>
    </recommendedName>
</protein>
<gene>
    <name evidence="5" type="ORF">BGZ99_009942</name>
</gene>